<accession>A0A0R3RJT8</accession>
<name>A0A0R3RJT8_9BILA</name>
<evidence type="ECO:0000313" key="2">
    <source>
        <dbReference type="WBParaSite" id="EEL_0000174701-mRNA-1"/>
    </source>
</evidence>
<keyword evidence="1" id="KW-1185">Reference proteome</keyword>
<dbReference type="AlphaFoldDB" id="A0A0R3RJT8"/>
<organism evidence="1 2">
    <name type="scientific">Elaeophora elaphi</name>
    <dbReference type="NCBI Taxonomy" id="1147741"/>
    <lineage>
        <taxon>Eukaryota</taxon>
        <taxon>Metazoa</taxon>
        <taxon>Ecdysozoa</taxon>
        <taxon>Nematoda</taxon>
        <taxon>Chromadorea</taxon>
        <taxon>Rhabditida</taxon>
        <taxon>Spirurina</taxon>
        <taxon>Spiruromorpha</taxon>
        <taxon>Filarioidea</taxon>
        <taxon>Onchocercidae</taxon>
        <taxon>Elaeophora</taxon>
    </lineage>
</organism>
<reference evidence="2" key="1">
    <citation type="submission" date="2017-02" db="UniProtKB">
        <authorList>
            <consortium name="WormBaseParasite"/>
        </authorList>
    </citation>
    <scope>IDENTIFICATION</scope>
</reference>
<evidence type="ECO:0000313" key="1">
    <source>
        <dbReference type="Proteomes" id="UP000050640"/>
    </source>
</evidence>
<protein>
    <submittedName>
        <fullName evidence="2">Transposase</fullName>
    </submittedName>
</protein>
<sequence length="73" mass="7813">MSTAINTATAVIGSTDFDEETWLVEPPNLPTQSNSTQGSGRIAEWLQGAAMNVDFQTRSALSRKLASQAARKS</sequence>
<dbReference type="Proteomes" id="UP000050640">
    <property type="component" value="Unplaced"/>
</dbReference>
<dbReference type="STRING" id="1147741.A0A0R3RJT8"/>
<dbReference type="WBParaSite" id="EEL_0000174701-mRNA-1">
    <property type="protein sequence ID" value="EEL_0000174701-mRNA-1"/>
    <property type="gene ID" value="EEL_0000174701"/>
</dbReference>
<proteinExistence type="predicted"/>